<keyword evidence="4" id="KW-0964">Secreted</keyword>
<evidence type="ECO:0000256" key="6">
    <source>
        <dbReference type="ARBA" id="ARBA00022687"/>
    </source>
</evidence>
<dbReference type="EMBL" id="CP111018">
    <property type="protein sequence ID" value="WAR09808.1"/>
    <property type="molecule type" value="Genomic_DNA"/>
</dbReference>
<protein>
    <recommendedName>
        <fullName evidence="9">Protein Wnt</fullName>
    </recommendedName>
</protein>
<keyword evidence="6 9" id="KW-0879">Wnt signaling pathway</keyword>
<dbReference type="Gene3D" id="3.30.2460.20">
    <property type="match status" value="1"/>
</dbReference>
<dbReference type="InterPro" id="IPR018161">
    <property type="entry name" value="Wnt_CS"/>
</dbReference>
<accession>A0ABY7EIJ1</accession>
<proteinExistence type="inferred from homology"/>
<evidence type="ECO:0000256" key="4">
    <source>
        <dbReference type="ARBA" id="ARBA00022525"/>
    </source>
</evidence>
<dbReference type="PANTHER" id="PTHR12027">
    <property type="entry name" value="WNT RELATED"/>
    <property type="match status" value="1"/>
</dbReference>
<gene>
    <name evidence="10" type="ORF">MAR_034884</name>
</gene>
<evidence type="ECO:0000256" key="2">
    <source>
        <dbReference type="ARBA" id="ARBA00005683"/>
    </source>
</evidence>
<evidence type="ECO:0000256" key="3">
    <source>
        <dbReference type="ARBA" id="ARBA00022473"/>
    </source>
</evidence>
<evidence type="ECO:0000256" key="9">
    <source>
        <dbReference type="RuleBase" id="RU003500"/>
    </source>
</evidence>
<comment type="similarity">
    <text evidence="2 9">Belongs to the Wnt family.</text>
</comment>
<evidence type="ECO:0000256" key="1">
    <source>
        <dbReference type="ARBA" id="ARBA00004498"/>
    </source>
</evidence>
<dbReference type="Pfam" id="PF00110">
    <property type="entry name" value="wnt"/>
    <property type="match status" value="1"/>
</dbReference>
<evidence type="ECO:0000313" key="11">
    <source>
        <dbReference type="Proteomes" id="UP001164746"/>
    </source>
</evidence>
<evidence type="ECO:0000256" key="8">
    <source>
        <dbReference type="ARBA" id="ARBA00023288"/>
    </source>
</evidence>
<reference evidence="10" key="1">
    <citation type="submission" date="2022-11" db="EMBL/GenBank/DDBJ databases">
        <title>Centuries of genome instability and evolution in soft-shell clam transmissible cancer (bioRxiv).</title>
        <authorList>
            <person name="Hart S.F.M."/>
            <person name="Yonemitsu M.A."/>
            <person name="Giersch R.M."/>
            <person name="Beal B.F."/>
            <person name="Arriagada G."/>
            <person name="Davis B.W."/>
            <person name="Ostrander E.A."/>
            <person name="Goff S.P."/>
            <person name="Metzger M.J."/>
        </authorList>
    </citation>
    <scope>NUCLEOTIDE SEQUENCE</scope>
    <source>
        <strain evidence="10">MELC-2E11</strain>
        <tissue evidence="10">Siphon/mantle</tissue>
    </source>
</reference>
<dbReference type="Proteomes" id="UP001164746">
    <property type="component" value="Chromosome 7"/>
</dbReference>
<keyword evidence="7" id="KW-1015">Disulfide bond</keyword>
<comment type="function">
    <text evidence="9">Ligand for members of the frizzled family of seven transmembrane receptors.</text>
</comment>
<evidence type="ECO:0000256" key="7">
    <source>
        <dbReference type="ARBA" id="ARBA00023157"/>
    </source>
</evidence>
<evidence type="ECO:0000256" key="5">
    <source>
        <dbReference type="ARBA" id="ARBA00022530"/>
    </source>
</evidence>
<keyword evidence="3 9" id="KW-0217">Developmental protein</keyword>
<dbReference type="InterPro" id="IPR005817">
    <property type="entry name" value="Wnt"/>
</dbReference>
<evidence type="ECO:0000313" key="10">
    <source>
        <dbReference type="EMBL" id="WAR09808.1"/>
    </source>
</evidence>
<keyword evidence="11" id="KW-1185">Reference proteome</keyword>
<keyword evidence="8" id="KW-0449">Lipoprotein</keyword>
<dbReference type="SMART" id="SM00097">
    <property type="entry name" value="WNT1"/>
    <property type="match status" value="1"/>
</dbReference>
<dbReference type="InterPro" id="IPR043158">
    <property type="entry name" value="Wnt_C"/>
</dbReference>
<organism evidence="10 11">
    <name type="scientific">Mya arenaria</name>
    <name type="common">Soft-shell clam</name>
    <dbReference type="NCBI Taxonomy" id="6604"/>
    <lineage>
        <taxon>Eukaryota</taxon>
        <taxon>Metazoa</taxon>
        <taxon>Spiralia</taxon>
        <taxon>Lophotrochozoa</taxon>
        <taxon>Mollusca</taxon>
        <taxon>Bivalvia</taxon>
        <taxon>Autobranchia</taxon>
        <taxon>Heteroconchia</taxon>
        <taxon>Euheterodonta</taxon>
        <taxon>Imparidentia</taxon>
        <taxon>Neoheterodontei</taxon>
        <taxon>Myida</taxon>
        <taxon>Myoidea</taxon>
        <taxon>Myidae</taxon>
        <taxon>Mya</taxon>
    </lineage>
</organism>
<name>A0ABY7EIJ1_MYAAR</name>
<sequence length="218" mass="25209">MGKLKSCGCDMSNHGQIKDNFEWGGCSHNVEFGDRFAKKFTIARDRARDIHGRINHHNNRAGRMVILKNVRKQCKCHGMSGSCEIRTCWKVSPDFRVVGDILKDKYERASLVSIFIYSIREKVQDVILISWKFRLKLVYYEKSPNFCDPDPLVDAPGTTGRYCNKTTKGPSNCDTLCCGRGYNTMKIRRTERCNCKFHWCCYVVCQTCVYNEWVTVCK</sequence>
<dbReference type="PANTHER" id="PTHR12027:SF98">
    <property type="entry name" value="PROTEIN WNT"/>
    <property type="match status" value="1"/>
</dbReference>
<comment type="subcellular location">
    <subcellularLocation>
        <location evidence="1 9">Secreted</location>
        <location evidence="1 9">Extracellular space</location>
        <location evidence="1 9">Extracellular matrix</location>
    </subcellularLocation>
</comment>
<dbReference type="PRINTS" id="PR01349">
    <property type="entry name" value="WNTPROTEIN"/>
</dbReference>
<keyword evidence="5" id="KW-0272">Extracellular matrix</keyword>
<dbReference type="PROSITE" id="PS00246">
    <property type="entry name" value="WNT1"/>
    <property type="match status" value="1"/>
</dbReference>